<dbReference type="AlphaFoldDB" id="A0A4R5NVL0"/>
<reference evidence="1 2" key="1">
    <citation type="journal article" date="2019" name="Appl. Microbiol. Biotechnol.">
        <title>Uncovering carbohydrate metabolism through a genotype-phenotype association study of 56 lactic acid bacteria genomes.</title>
        <authorList>
            <person name="Buron-Moles G."/>
            <person name="Chailyan A."/>
            <person name="Dolejs I."/>
            <person name="Forster J."/>
            <person name="Miks M.H."/>
        </authorList>
    </citation>
    <scope>NUCLEOTIDE SEQUENCE [LARGE SCALE GENOMIC DNA]</scope>
    <source>
        <strain evidence="1 2">ATCC 4005</strain>
    </source>
</reference>
<proteinExistence type="predicted"/>
<sequence>MNDDKLKRVKKRYKQSGHHKLQTRIFKTNDPRLRLFDFDYGVVMGLTSNTEGMSDVEMSDAIGYNSSQLGYDVYRMPDGQFLIDGVEKDQVFSQHDGCPVLLLVPPTLPEKSRIALENKIFEHRNEGPHPFY</sequence>
<gene>
    <name evidence="1" type="ORF">C5L32_000589</name>
</gene>
<dbReference type="EMBL" id="PUFP01000001">
    <property type="protein sequence ID" value="TDG81617.1"/>
    <property type="molecule type" value="Genomic_DNA"/>
</dbReference>
<evidence type="ECO:0000313" key="1">
    <source>
        <dbReference type="EMBL" id="TDG81617.1"/>
    </source>
</evidence>
<comment type="caution">
    <text evidence="1">The sequence shown here is derived from an EMBL/GenBank/DDBJ whole genome shotgun (WGS) entry which is preliminary data.</text>
</comment>
<protein>
    <submittedName>
        <fullName evidence="1">Uncharacterized protein</fullName>
    </submittedName>
</protein>
<dbReference type="RefSeq" id="WP_056939200.1">
    <property type="nucleotide sequence ID" value="NZ_AZDM01000036.1"/>
</dbReference>
<name>A0A4R5NVL0_LENBU</name>
<evidence type="ECO:0000313" key="2">
    <source>
        <dbReference type="Proteomes" id="UP000295181"/>
    </source>
</evidence>
<accession>A0A4R5NVL0</accession>
<dbReference type="Proteomes" id="UP000295181">
    <property type="component" value="Unassembled WGS sequence"/>
</dbReference>
<organism evidence="1 2">
    <name type="scientific">Lentilactobacillus buchneri DSM 20057</name>
    <dbReference type="NCBI Taxonomy" id="1423728"/>
    <lineage>
        <taxon>Bacteria</taxon>
        <taxon>Bacillati</taxon>
        <taxon>Bacillota</taxon>
        <taxon>Bacilli</taxon>
        <taxon>Lactobacillales</taxon>
        <taxon>Lactobacillaceae</taxon>
        <taxon>Lentilactobacillus</taxon>
    </lineage>
</organism>